<feature type="transmembrane region" description="Helical" evidence="9">
    <location>
        <begin position="52"/>
        <end position="69"/>
    </location>
</feature>
<dbReference type="Proteomes" id="UP000076420">
    <property type="component" value="Unassembled WGS sequence"/>
</dbReference>
<comment type="catalytic activity">
    <reaction evidence="7">
        <text>a 1-O-(1Z-alkenyl)-sn-glycero-3-phosphoethanolamine + H2O = a 2,3-saturated aldehyde + sn-glycero-3-phosphoethanolamine</text>
        <dbReference type="Rhea" id="RHEA:16905"/>
        <dbReference type="ChEBI" id="CHEBI:15377"/>
        <dbReference type="ChEBI" id="CHEBI:73359"/>
        <dbReference type="ChEBI" id="CHEBI:77288"/>
        <dbReference type="ChEBI" id="CHEBI:143890"/>
        <dbReference type="EC" id="3.3.2.2"/>
    </reaction>
</comment>
<gene>
    <name evidence="10" type="primary">106080251</name>
</gene>
<dbReference type="VEuPathDB" id="VectorBase:BGLAX_045077"/>
<evidence type="ECO:0000256" key="8">
    <source>
        <dbReference type="ARBA" id="ARBA00049560"/>
    </source>
</evidence>
<dbReference type="Pfam" id="PF07947">
    <property type="entry name" value="YhhN"/>
    <property type="match status" value="1"/>
</dbReference>
<accession>A0A2C9KZN8</accession>
<keyword evidence="3 9" id="KW-0812">Transmembrane</keyword>
<feature type="transmembrane region" description="Helical" evidence="9">
    <location>
        <begin position="194"/>
        <end position="212"/>
    </location>
</feature>
<feature type="transmembrane region" description="Helical" evidence="9">
    <location>
        <begin position="137"/>
        <end position="156"/>
    </location>
</feature>
<feature type="transmembrane region" description="Helical" evidence="9">
    <location>
        <begin position="162"/>
        <end position="182"/>
    </location>
</feature>
<dbReference type="EnsemblMetazoa" id="BGLB025320-RA">
    <property type="protein sequence ID" value="BGLB025320-PA"/>
    <property type="gene ID" value="BGLB025320"/>
</dbReference>
<dbReference type="RefSeq" id="XP_013097044.2">
    <property type="nucleotide sequence ID" value="XM_013241590.2"/>
</dbReference>
<keyword evidence="5 9" id="KW-0472">Membrane</keyword>
<feature type="transmembrane region" description="Helical" evidence="9">
    <location>
        <begin position="20"/>
        <end position="40"/>
    </location>
</feature>
<name>A0A2C9KZN8_BIOGL</name>
<evidence type="ECO:0000256" key="1">
    <source>
        <dbReference type="ARBA" id="ARBA00004141"/>
    </source>
</evidence>
<dbReference type="InterPro" id="IPR012506">
    <property type="entry name" value="TMEM86B-like"/>
</dbReference>
<evidence type="ECO:0000256" key="7">
    <source>
        <dbReference type="ARBA" id="ARBA00049458"/>
    </source>
</evidence>
<comment type="similarity">
    <text evidence="2">Belongs to the TMEM86 family.</text>
</comment>
<organism evidence="10 11">
    <name type="scientific">Biomphalaria glabrata</name>
    <name type="common">Bloodfluke planorb</name>
    <name type="synonym">Freshwater snail</name>
    <dbReference type="NCBI Taxonomy" id="6526"/>
    <lineage>
        <taxon>Eukaryota</taxon>
        <taxon>Metazoa</taxon>
        <taxon>Spiralia</taxon>
        <taxon>Lophotrochozoa</taxon>
        <taxon>Mollusca</taxon>
        <taxon>Gastropoda</taxon>
        <taxon>Heterobranchia</taxon>
        <taxon>Euthyneura</taxon>
        <taxon>Panpulmonata</taxon>
        <taxon>Hygrophila</taxon>
        <taxon>Lymnaeoidea</taxon>
        <taxon>Planorbidae</taxon>
        <taxon>Biomphalaria</taxon>
    </lineage>
</organism>
<dbReference type="PANTHER" id="PTHR31885:SF6">
    <property type="entry name" value="GH04784P"/>
    <property type="match status" value="1"/>
</dbReference>
<dbReference type="OrthoDB" id="2133758at2759"/>
<feature type="transmembrane region" description="Helical" evidence="9">
    <location>
        <begin position="81"/>
        <end position="99"/>
    </location>
</feature>
<reference evidence="10" key="1">
    <citation type="submission" date="2020-05" db="UniProtKB">
        <authorList>
            <consortium name="EnsemblMetazoa"/>
        </authorList>
    </citation>
    <scope>IDENTIFICATION</scope>
    <source>
        <strain evidence="10">BB02</strain>
    </source>
</reference>
<protein>
    <recommendedName>
        <fullName evidence="6">lysoplasmalogenase</fullName>
        <ecNumber evidence="6">3.3.2.2</ecNumber>
    </recommendedName>
</protein>
<proteinExistence type="inferred from homology"/>
<feature type="transmembrane region" description="Helical" evidence="9">
    <location>
        <begin position="224"/>
        <end position="244"/>
    </location>
</feature>
<evidence type="ECO:0000256" key="3">
    <source>
        <dbReference type="ARBA" id="ARBA00022692"/>
    </source>
</evidence>
<keyword evidence="4 9" id="KW-1133">Transmembrane helix</keyword>
<evidence type="ECO:0000256" key="9">
    <source>
        <dbReference type="SAM" id="Phobius"/>
    </source>
</evidence>
<evidence type="ECO:0000313" key="10">
    <source>
        <dbReference type="EnsemblMetazoa" id="BGLB025320-PA"/>
    </source>
</evidence>
<dbReference type="KEGG" id="bgt:106080251"/>
<dbReference type="STRING" id="6526.A0A2C9KZN8"/>
<dbReference type="EC" id="3.3.2.2" evidence="6"/>
<comment type="subcellular location">
    <subcellularLocation>
        <location evidence="1">Membrane</location>
        <topology evidence="1">Multi-pass membrane protein</topology>
    </subcellularLocation>
</comment>
<evidence type="ECO:0000256" key="5">
    <source>
        <dbReference type="ARBA" id="ARBA00023136"/>
    </source>
</evidence>
<evidence type="ECO:0000313" key="11">
    <source>
        <dbReference type="Proteomes" id="UP000076420"/>
    </source>
</evidence>
<evidence type="ECO:0000256" key="6">
    <source>
        <dbReference type="ARBA" id="ARBA00035673"/>
    </source>
</evidence>
<comment type="catalytic activity">
    <reaction evidence="8">
        <text>a 1-O-(1Z-alkenyl)-sn-glycero-3-phosphocholine + H2O = a 2,3-saturated aldehyde + sn-glycerol 3-phosphocholine</text>
        <dbReference type="Rhea" id="RHEA:22544"/>
        <dbReference type="ChEBI" id="CHEBI:15377"/>
        <dbReference type="ChEBI" id="CHEBI:16870"/>
        <dbReference type="ChEBI" id="CHEBI:73359"/>
        <dbReference type="ChEBI" id="CHEBI:77287"/>
        <dbReference type="EC" id="3.3.2.2"/>
    </reaction>
</comment>
<sequence length="249" mass="28547">MESYLMNFKFKSEIVKLLKYLTKPSILPFYVFVVIYLVVFSPHVARPDEVPFAALLKVLPIWYLAFYVYKARNTRSNWDAEDSYSAVNLNIFLCGLLMSSLGDICLVYENLFQPGVVAFAVAQFCYLLNFKRLYKTYLLAWSSFPIGIMIYIILFISMQDVSMKIIVFFYNILIHTMLFYAFSCFESKPCAATLSIMLGASIFLISDFTIAVNKWIISFSLAEGIILSTYYVAQLLLTVGVTNVTKEKI</sequence>
<dbReference type="GO" id="GO:0016020">
    <property type="term" value="C:membrane"/>
    <property type="evidence" value="ECO:0007669"/>
    <property type="project" value="UniProtKB-SubCell"/>
</dbReference>
<dbReference type="GO" id="GO:0047408">
    <property type="term" value="F:alkenylglycerophosphocholine hydrolase activity"/>
    <property type="evidence" value="ECO:0007669"/>
    <property type="project" value="UniProtKB-EC"/>
</dbReference>
<feature type="transmembrane region" description="Helical" evidence="9">
    <location>
        <begin position="111"/>
        <end position="130"/>
    </location>
</feature>
<dbReference type="PANTHER" id="PTHR31885">
    <property type="entry name" value="GH04784P"/>
    <property type="match status" value="1"/>
</dbReference>
<dbReference type="AlphaFoldDB" id="A0A2C9KZN8"/>
<evidence type="ECO:0000256" key="2">
    <source>
        <dbReference type="ARBA" id="ARBA00007375"/>
    </source>
</evidence>
<evidence type="ECO:0000256" key="4">
    <source>
        <dbReference type="ARBA" id="ARBA00022989"/>
    </source>
</evidence>
<dbReference type="VEuPathDB" id="VectorBase:BGLB025320"/>